<evidence type="ECO:0000313" key="4">
    <source>
        <dbReference type="EMBL" id="CAK9257298.1"/>
    </source>
</evidence>
<feature type="compositionally biased region" description="Low complexity" evidence="2">
    <location>
        <begin position="8"/>
        <end position="21"/>
    </location>
</feature>
<dbReference type="EMBL" id="OZ020105">
    <property type="protein sequence ID" value="CAK9257298.1"/>
    <property type="molecule type" value="Genomic_DNA"/>
</dbReference>
<organism evidence="4 5">
    <name type="scientific">Sphagnum jensenii</name>
    <dbReference type="NCBI Taxonomy" id="128206"/>
    <lineage>
        <taxon>Eukaryota</taxon>
        <taxon>Viridiplantae</taxon>
        <taxon>Streptophyta</taxon>
        <taxon>Embryophyta</taxon>
        <taxon>Bryophyta</taxon>
        <taxon>Sphagnophytina</taxon>
        <taxon>Sphagnopsida</taxon>
        <taxon>Sphagnales</taxon>
        <taxon>Sphagnaceae</taxon>
        <taxon>Sphagnum</taxon>
    </lineage>
</organism>
<dbReference type="Pfam" id="PF02893">
    <property type="entry name" value="GRAM"/>
    <property type="match status" value="1"/>
</dbReference>
<dbReference type="CDD" id="cd13222">
    <property type="entry name" value="PH-GRAM_GEM"/>
    <property type="match status" value="1"/>
</dbReference>
<feature type="compositionally biased region" description="Polar residues" evidence="2">
    <location>
        <begin position="352"/>
        <end position="373"/>
    </location>
</feature>
<evidence type="ECO:0000259" key="3">
    <source>
        <dbReference type="SMART" id="SM00568"/>
    </source>
</evidence>
<proteinExistence type="inferred from homology"/>
<reference evidence="4" key="1">
    <citation type="submission" date="2024-02" db="EMBL/GenBank/DDBJ databases">
        <authorList>
            <consortium name="ELIXIR-Norway"/>
            <consortium name="Elixir Norway"/>
        </authorList>
    </citation>
    <scope>NUCLEOTIDE SEQUENCE</scope>
</reference>
<evidence type="ECO:0000313" key="5">
    <source>
        <dbReference type="Proteomes" id="UP001497444"/>
    </source>
</evidence>
<dbReference type="PANTHER" id="PTHR31969">
    <property type="entry name" value="GEM-LIKE PROTEIN 2"/>
    <property type="match status" value="1"/>
</dbReference>
<dbReference type="InterPro" id="IPR011993">
    <property type="entry name" value="PH-like_dom_sf"/>
</dbReference>
<feature type="compositionally biased region" description="Polar residues" evidence="2">
    <location>
        <begin position="337"/>
        <end position="346"/>
    </location>
</feature>
<evidence type="ECO:0000256" key="1">
    <source>
        <dbReference type="ARBA" id="ARBA00009414"/>
    </source>
</evidence>
<dbReference type="Gene3D" id="2.30.29.30">
    <property type="entry name" value="Pleckstrin-homology domain (PH domain)/Phosphotyrosine-binding domain (PTB)"/>
    <property type="match status" value="1"/>
</dbReference>
<evidence type="ECO:0000256" key="2">
    <source>
        <dbReference type="SAM" id="MobiDB-lite"/>
    </source>
</evidence>
<dbReference type="SMART" id="SM00568">
    <property type="entry name" value="GRAM"/>
    <property type="match status" value="1"/>
</dbReference>
<feature type="region of interest" description="Disordered" evidence="2">
    <location>
        <begin position="100"/>
        <end position="143"/>
    </location>
</feature>
<dbReference type="InterPro" id="IPR004182">
    <property type="entry name" value="GRAM"/>
</dbReference>
<sequence length="379" mass="40766">MGYKGNQAGVAAPRVPSSASAYGSYTGNGFHNGTHQDPSFDSHSSSNPQFGDGYYAQFGAPVIGEPANPSVHPDNQQAATLTYTGGSHASFMKKAPAQPTTGYYYGQQQQQQQQQQPSTSYSSAAAEQPPNTSSSPYVQTSALPGGPGTGVMGYLNKMGKKAEALSATIWTHLKVGNSVTDSAWGRLSHGTRLLTEGGFKGVYKQTFSGFAPNEQLRKTYACYLSTSTGPVGGTLYITNQKFAFCSDRPLPYAPISGQQAWSYYKVVLPLEKVREVLPAHNQNKPSEKYIQVVTIDGHEFWFMGLVNYDKGLKNMQEAVAVTRRGQPVSPAAAQGSGVKQQIQNASYPPINQGDSSSTARNNAPPQQGESRYGNQYAWK</sequence>
<feature type="compositionally biased region" description="Polar residues" evidence="2">
    <location>
        <begin position="129"/>
        <end position="142"/>
    </location>
</feature>
<keyword evidence="5" id="KW-1185">Reference proteome</keyword>
<name>A0ABP0VS44_9BRYO</name>
<dbReference type="InterPro" id="IPR037848">
    <property type="entry name" value="GEM-like"/>
</dbReference>
<gene>
    <name evidence="4" type="ORF">CSSPJE1EN1_LOCUS2776</name>
</gene>
<comment type="similarity">
    <text evidence="1">Belongs to the GEM family.</text>
</comment>
<feature type="region of interest" description="Disordered" evidence="2">
    <location>
        <begin position="1"/>
        <end position="57"/>
    </location>
</feature>
<feature type="domain" description="GRAM" evidence="3">
    <location>
        <begin position="201"/>
        <end position="280"/>
    </location>
</feature>
<accession>A0ABP0VS44</accession>
<feature type="region of interest" description="Disordered" evidence="2">
    <location>
        <begin position="326"/>
        <end position="379"/>
    </location>
</feature>
<protein>
    <recommendedName>
        <fullName evidence="3">GRAM domain-containing protein</fullName>
    </recommendedName>
</protein>
<feature type="compositionally biased region" description="Polar residues" evidence="2">
    <location>
        <begin position="23"/>
        <end position="49"/>
    </location>
</feature>
<dbReference type="Proteomes" id="UP001497444">
    <property type="component" value="Chromosome 10"/>
</dbReference>
<feature type="compositionally biased region" description="Low complexity" evidence="2">
    <location>
        <begin position="100"/>
        <end position="126"/>
    </location>
</feature>